<reference evidence="9 10" key="1">
    <citation type="submission" date="2018-11" db="EMBL/GenBank/DDBJ databases">
        <title>The Potential of Streptomyces as Biocontrol Agents against the Tomato grey mould, Botrytis cinerea (Gray mold) Frontiers in Microbiology.</title>
        <authorList>
            <person name="Li D."/>
        </authorList>
    </citation>
    <scope>NUCLEOTIDE SEQUENCE [LARGE SCALE GENOMIC DNA]</scope>
    <source>
        <strain evidence="9 10">NEAU-LD23</strain>
    </source>
</reference>
<keyword evidence="3 7" id="KW-0812">Transmembrane</keyword>
<evidence type="ECO:0000313" key="10">
    <source>
        <dbReference type="Proteomes" id="UP000275401"/>
    </source>
</evidence>
<dbReference type="InterPro" id="IPR020846">
    <property type="entry name" value="MFS_dom"/>
</dbReference>
<feature type="transmembrane region" description="Helical" evidence="7">
    <location>
        <begin position="74"/>
        <end position="93"/>
    </location>
</feature>
<feature type="transmembrane region" description="Helical" evidence="7">
    <location>
        <begin position="235"/>
        <end position="260"/>
    </location>
</feature>
<feature type="domain" description="Major facilitator superfamily (MFS) profile" evidence="8">
    <location>
        <begin position="8"/>
        <end position="388"/>
    </location>
</feature>
<dbReference type="InterPro" id="IPR036259">
    <property type="entry name" value="MFS_trans_sf"/>
</dbReference>
<dbReference type="PROSITE" id="PS50850">
    <property type="entry name" value="MFS"/>
    <property type="match status" value="1"/>
</dbReference>
<dbReference type="SUPFAM" id="SSF103473">
    <property type="entry name" value="MFS general substrate transporter"/>
    <property type="match status" value="1"/>
</dbReference>
<evidence type="ECO:0000259" key="8">
    <source>
        <dbReference type="PROSITE" id="PS50850"/>
    </source>
</evidence>
<dbReference type="PANTHER" id="PTHR43124:SF3">
    <property type="entry name" value="CHLORAMPHENICOL EFFLUX PUMP RV0191"/>
    <property type="match status" value="1"/>
</dbReference>
<feature type="transmembrane region" description="Helical" evidence="7">
    <location>
        <begin position="362"/>
        <end position="382"/>
    </location>
</feature>
<organism evidence="9 10">
    <name type="scientific">Streptomyces botrytidirepellens</name>
    <dbReference type="NCBI Taxonomy" id="2486417"/>
    <lineage>
        <taxon>Bacteria</taxon>
        <taxon>Bacillati</taxon>
        <taxon>Actinomycetota</taxon>
        <taxon>Actinomycetes</taxon>
        <taxon>Kitasatosporales</taxon>
        <taxon>Streptomycetaceae</taxon>
        <taxon>Streptomyces</taxon>
    </lineage>
</organism>
<feature type="transmembrane region" description="Helical" evidence="7">
    <location>
        <begin position="205"/>
        <end position="223"/>
    </location>
</feature>
<keyword evidence="5 7" id="KW-0472">Membrane</keyword>
<dbReference type="EMBL" id="RIBZ01000811">
    <property type="protein sequence ID" value="RNF87923.1"/>
    <property type="molecule type" value="Genomic_DNA"/>
</dbReference>
<dbReference type="InterPro" id="IPR011701">
    <property type="entry name" value="MFS"/>
</dbReference>
<name>A0A3M8T4D4_9ACTN</name>
<dbReference type="Pfam" id="PF07690">
    <property type="entry name" value="MFS_1"/>
    <property type="match status" value="1"/>
</dbReference>
<feature type="transmembrane region" description="Helical" evidence="7">
    <location>
        <begin position="299"/>
        <end position="324"/>
    </location>
</feature>
<evidence type="ECO:0000256" key="5">
    <source>
        <dbReference type="ARBA" id="ARBA00023136"/>
    </source>
</evidence>
<sequence length="415" mass="42853">MRADRANLRACLVLLVVLPQATLAAFVPMVPHVAADLATSPAAIDRSLIVYMAGYAVSMAVAGGLAARTGPRTVQLAALAVHMVASVVVALAPDAATLTAARAVQALGGGAGTVLARIYVQEALPEHQRLPALTQLSTAIALTPALTPPVVGLLVDHLPWRPVLLTLGALSASTFVLARRVLPRSTAEAAEAAGPGLREVLARPAYWWFTGVICLAWCVYFTFTTYSSHTLQVELGTSATVFSLLYALVIVGYIAGSRIARRTSGRFGLPRILLASGTLALIATAAMAVGAHVLPHEPLALVVPMAVAMVGVGAAFPVCQAGMLRSAGANARSASGLFFFLQMTSGALYTGLLSWWEPTRPGALSIAVLAPAAALAVLVTVLRPATAGEPAQDRAGRRPEPPGDPSPAGPRRASR</sequence>
<dbReference type="AlphaFoldDB" id="A0A3M8T4D4"/>
<feature type="compositionally biased region" description="Basic and acidic residues" evidence="6">
    <location>
        <begin position="391"/>
        <end position="401"/>
    </location>
</feature>
<evidence type="ECO:0000256" key="3">
    <source>
        <dbReference type="ARBA" id="ARBA00022692"/>
    </source>
</evidence>
<dbReference type="Gene3D" id="1.20.1720.10">
    <property type="entry name" value="Multidrug resistance protein D"/>
    <property type="match status" value="1"/>
</dbReference>
<feature type="transmembrane region" description="Helical" evidence="7">
    <location>
        <begin position="336"/>
        <end position="356"/>
    </location>
</feature>
<keyword evidence="4 7" id="KW-1133">Transmembrane helix</keyword>
<feature type="transmembrane region" description="Helical" evidence="7">
    <location>
        <begin position="160"/>
        <end position="178"/>
    </location>
</feature>
<dbReference type="Proteomes" id="UP000275401">
    <property type="component" value="Unassembled WGS sequence"/>
</dbReference>
<dbReference type="RefSeq" id="WP_123107350.1">
    <property type="nucleotide sequence ID" value="NZ_RIBZ01000811.1"/>
</dbReference>
<comment type="subcellular location">
    <subcellularLocation>
        <location evidence="1">Cell membrane</location>
        <topology evidence="1">Multi-pass membrane protein</topology>
    </subcellularLocation>
</comment>
<evidence type="ECO:0000256" key="7">
    <source>
        <dbReference type="SAM" id="Phobius"/>
    </source>
</evidence>
<gene>
    <name evidence="9" type="ORF">EEJ42_41710</name>
</gene>
<dbReference type="GO" id="GO:0022857">
    <property type="term" value="F:transmembrane transporter activity"/>
    <property type="evidence" value="ECO:0007669"/>
    <property type="project" value="InterPro"/>
</dbReference>
<feature type="transmembrane region" description="Helical" evidence="7">
    <location>
        <begin position="272"/>
        <end position="293"/>
    </location>
</feature>
<evidence type="ECO:0000256" key="4">
    <source>
        <dbReference type="ARBA" id="ARBA00022989"/>
    </source>
</evidence>
<dbReference type="PANTHER" id="PTHR43124">
    <property type="entry name" value="PURINE EFFLUX PUMP PBUE"/>
    <property type="match status" value="1"/>
</dbReference>
<comment type="caution">
    <text evidence="9">The sequence shown here is derived from an EMBL/GenBank/DDBJ whole genome shotgun (WGS) entry which is preliminary data.</text>
</comment>
<evidence type="ECO:0000256" key="1">
    <source>
        <dbReference type="ARBA" id="ARBA00004651"/>
    </source>
</evidence>
<protein>
    <submittedName>
        <fullName evidence="9">MFS transporter</fullName>
    </submittedName>
</protein>
<evidence type="ECO:0000256" key="6">
    <source>
        <dbReference type="SAM" id="MobiDB-lite"/>
    </source>
</evidence>
<keyword evidence="2" id="KW-1003">Cell membrane</keyword>
<keyword evidence="10" id="KW-1185">Reference proteome</keyword>
<evidence type="ECO:0000256" key="2">
    <source>
        <dbReference type="ARBA" id="ARBA00022475"/>
    </source>
</evidence>
<proteinExistence type="predicted"/>
<dbReference type="InterPro" id="IPR050189">
    <property type="entry name" value="MFS_Efflux_Transporters"/>
</dbReference>
<accession>A0A3M8T4D4</accession>
<feature type="region of interest" description="Disordered" evidence="6">
    <location>
        <begin position="388"/>
        <end position="415"/>
    </location>
</feature>
<feature type="transmembrane region" description="Helical" evidence="7">
    <location>
        <begin position="48"/>
        <end position="67"/>
    </location>
</feature>
<dbReference type="GO" id="GO:0005886">
    <property type="term" value="C:plasma membrane"/>
    <property type="evidence" value="ECO:0007669"/>
    <property type="project" value="UniProtKB-SubCell"/>
</dbReference>
<evidence type="ECO:0000313" key="9">
    <source>
        <dbReference type="EMBL" id="RNF87923.1"/>
    </source>
</evidence>